<keyword evidence="3 6" id="KW-0812">Transmembrane</keyword>
<evidence type="ECO:0000256" key="4">
    <source>
        <dbReference type="ARBA" id="ARBA00022989"/>
    </source>
</evidence>
<dbReference type="Pfam" id="PF04831">
    <property type="entry name" value="POPDC1-3"/>
    <property type="match status" value="1"/>
</dbReference>
<evidence type="ECO:0000259" key="7">
    <source>
        <dbReference type="Pfam" id="PF04831"/>
    </source>
</evidence>
<keyword evidence="8" id="KW-1185">Reference proteome</keyword>
<comment type="subcellular location">
    <subcellularLocation>
        <location evidence="1">Membrane</location>
        <topology evidence="1">Multi-pass membrane protein</topology>
    </subcellularLocation>
</comment>
<dbReference type="GO" id="GO:0042383">
    <property type="term" value="C:sarcolemma"/>
    <property type="evidence" value="ECO:0007669"/>
    <property type="project" value="TreeGrafter"/>
</dbReference>
<accession>A0A6P9AC81</accession>
<dbReference type="RefSeq" id="XP_034253556.1">
    <property type="nucleotide sequence ID" value="XM_034397665.1"/>
</dbReference>
<sequence length="435" mass="48291">MAYDRIFAANFAEGNAASEVGAVSGSGPATNLMENISSALTSTSPSPSMAVSQFEKLPSSTTDPPFDWANNFNVSYFASLFGNPACSQWGSVNHMYFQLANTFFFLSYLAPSGLYGMVYLRSTHLIGCALFALWGWSVICSFDAFLWNVNFVVINFIHICILLYRLRPVKFTKEVEEVYVALFQPLKVSRHQFKKVLSCMKMIRQLKYQEVYAQEKVTKVDSLSLVLSGKLVVSQNFRALHIVFPHQFLDSPEWFGVSTDEYFQVSVTAMEDSRILLWHRDKLKLTIITDSFLQAVFDHILGRDVVKKLMQIPVVGTSVDEDSAVLSVNETMAASVNGHLPNSLEEAGEEKPMLIVKKSGDGPGITALINRQLQDEGFVCEHDPLLSSADPLRSTQLLALRTQRDAVAAAVAKAKAAEISECKLELADQNQNDLP</sequence>
<protein>
    <submittedName>
        <fullName evidence="9">Popeye domain-containing protein 3 isoform X1</fullName>
    </submittedName>
</protein>
<dbReference type="InParanoid" id="A0A6P9AC81"/>
<proteinExistence type="inferred from homology"/>
<evidence type="ECO:0000313" key="9">
    <source>
        <dbReference type="RefSeq" id="XP_034253556.1"/>
    </source>
</evidence>
<evidence type="ECO:0000256" key="5">
    <source>
        <dbReference type="ARBA" id="ARBA00023136"/>
    </source>
</evidence>
<name>A0A6P9AC81_THRPL</name>
<dbReference type="GO" id="GO:0051146">
    <property type="term" value="P:striated muscle cell differentiation"/>
    <property type="evidence" value="ECO:0007669"/>
    <property type="project" value="TreeGrafter"/>
</dbReference>
<dbReference type="KEGG" id="tpal:117652617"/>
<reference evidence="9" key="1">
    <citation type="submission" date="2025-08" db="UniProtKB">
        <authorList>
            <consortium name="RefSeq"/>
        </authorList>
    </citation>
    <scope>IDENTIFICATION</scope>
    <source>
        <tissue evidence="9">Total insect</tissue>
    </source>
</reference>
<dbReference type="GO" id="GO:0042391">
    <property type="term" value="P:regulation of membrane potential"/>
    <property type="evidence" value="ECO:0007669"/>
    <property type="project" value="TreeGrafter"/>
</dbReference>
<feature type="domain" description="POPDC1-3" evidence="7">
    <location>
        <begin position="93"/>
        <end position="312"/>
    </location>
</feature>
<comment type="similarity">
    <text evidence="2">Belongs to the popeye family.</text>
</comment>
<dbReference type="Proteomes" id="UP000515158">
    <property type="component" value="Unplaced"/>
</dbReference>
<evidence type="ECO:0000256" key="2">
    <source>
        <dbReference type="ARBA" id="ARBA00007146"/>
    </source>
</evidence>
<evidence type="ECO:0000256" key="6">
    <source>
        <dbReference type="SAM" id="Phobius"/>
    </source>
</evidence>
<dbReference type="GeneID" id="117652617"/>
<gene>
    <name evidence="9" type="primary">LOC117652617</name>
</gene>
<evidence type="ECO:0000256" key="1">
    <source>
        <dbReference type="ARBA" id="ARBA00004141"/>
    </source>
</evidence>
<dbReference type="InterPro" id="IPR018490">
    <property type="entry name" value="cNMP-bd_dom_sf"/>
</dbReference>
<dbReference type="GO" id="GO:0030552">
    <property type="term" value="F:cAMP binding"/>
    <property type="evidence" value="ECO:0007669"/>
    <property type="project" value="TreeGrafter"/>
</dbReference>
<evidence type="ECO:0000313" key="8">
    <source>
        <dbReference type="Proteomes" id="UP000515158"/>
    </source>
</evidence>
<dbReference type="SUPFAM" id="SSF51206">
    <property type="entry name" value="cAMP-binding domain-like"/>
    <property type="match status" value="1"/>
</dbReference>
<organism evidence="9">
    <name type="scientific">Thrips palmi</name>
    <name type="common">Melon thrips</name>
    <dbReference type="NCBI Taxonomy" id="161013"/>
    <lineage>
        <taxon>Eukaryota</taxon>
        <taxon>Metazoa</taxon>
        <taxon>Ecdysozoa</taxon>
        <taxon>Arthropoda</taxon>
        <taxon>Hexapoda</taxon>
        <taxon>Insecta</taxon>
        <taxon>Pterygota</taxon>
        <taxon>Neoptera</taxon>
        <taxon>Paraneoptera</taxon>
        <taxon>Thysanoptera</taxon>
        <taxon>Terebrantia</taxon>
        <taxon>Thripoidea</taxon>
        <taxon>Thripidae</taxon>
        <taxon>Thrips</taxon>
    </lineage>
</organism>
<dbReference type="FunCoup" id="A0A6P9AC81">
    <property type="interactions" value="95"/>
</dbReference>
<keyword evidence="4 6" id="KW-1133">Transmembrane helix</keyword>
<dbReference type="GO" id="GO:0007507">
    <property type="term" value="P:heart development"/>
    <property type="evidence" value="ECO:0007669"/>
    <property type="project" value="TreeGrafter"/>
</dbReference>
<evidence type="ECO:0000256" key="3">
    <source>
        <dbReference type="ARBA" id="ARBA00022692"/>
    </source>
</evidence>
<feature type="transmembrane region" description="Helical" evidence="6">
    <location>
        <begin position="145"/>
        <end position="164"/>
    </location>
</feature>
<keyword evidence="5 6" id="KW-0472">Membrane</keyword>
<dbReference type="PANTHER" id="PTHR12101">
    <property type="entry name" value="POPEYE DOMAIN CONTAINING PROTEIN"/>
    <property type="match status" value="1"/>
</dbReference>
<dbReference type="OrthoDB" id="425611at2759"/>
<dbReference type="AlphaFoldDB" id="A0A6P9AC81"/>
<dbReference type="PANTHER" id="PTHR12101:SF1">
    <property type="entry name" value="BVES"/>
    <property type="match status" value="1"/>
</dbReference>
<dbReference type="InterPro" id="IPR055272">
    <property type="entry name" value="POPDC1-3_dom"/>
</dbReference>
<dbReference type="CTD" id="33083"/>
<dbReference type="InterPro" id="IPR006916">
    <property type="entry name" value="POPDC1-3"/>
</dbReference>